<reference evidence="9 10" key="1">
    <citation type="journal article" date="2024" name="bioRxiv">
        <title>A reference genome for Trichogramma kaykai: A tiny desert-dwelling parasitoid wasp with competing sex-ratio distorters.</title>
        <authorList>
            <person name="Culotta J."/>
            <person name="Lindsey A.R."/>
        </authorList>
    </citation>
    <scope>NUCLEOTIDE SEQUENCE [LARGE SCALE GENOMIC DNA]</scope>
    <source>
        <strain evidence="9 10">KSX58</strain>
    </source>
</reference>
<dbReference type="SMART" id="SM00355">
    <property type="entry name" value="ZnF_C2H2"/>
    <property type="match status" value="7"/>
</dbReference>
<dbReference type="PROSITE" id="PS50157">
    <property type="entry name" value="ZINC_FINGER_C2H2_2"/>
    <property type="match status" value="6"/>
</dbReference>
<dbReference type="PANTHER" id="PTHR24394">
    <property type="entry name" value="ZINC FINGER PROTEIN"/>
    <property type="match status" value="1"/>
</dbReference>
<comment type="caution">
    <text evidence="9">The sequence shown here is derived from an EMBL/GenBank/DDBJ whole genome shotgun (WGS) entry which is preliminary data.</text>
</comment>
<evidence type="ECO:0000256" key="5">
    <source>
        <dbReference type="ARBA" id="ARBA00022833"/>
    </source>
</evidence>
<dbReference type="AlphaFoldDB" id="A0ABD2WGV2"/>
<evidence type="ECO:0000256" key="1">
    <source>
        <dbReference type="ARBA" id="ARBA00004123"/>
    </source>
</evidence>
<evidence type="ECO:0000313" key="9">
    <source>
        <dbReference type="EMBL" id="KAL3392099.1"/>
    </source>
</evidence>
<protein>
    <recommendedName>
        <fullName evidence="8">C2H2-type domain-containing protein</fullName>
    </recommendedName>
</protein>
<dbReference type="Proteomes" id="UP001627154">
    <property type="component" value="Unassembled WGS sequence"/>
</dbReference>
<sequence length="373" mass="43112">MEPSDTVYSAVRIKKEHIDEWPTENDGGNIIDSAPDDENQLFGYRPNGSMLREYNVNRKNEFDDLHVEFECKDVKLISNLIVNKKTNDYSQYPSQNMKYSYDCNIENRIKIETVDSVKKEMDLNFDCELGEQRGNLKTNISAMHVRTQNPCSTREKTFLREDHLKSHINLKQHVNKVHKSVRHTCNTCGNTFTQKGHLKKHIDSVHNGVKHACDICGKKFSRKGNLKIHIGSMHNGITYSCDICEEKLSSNSNLYRHIHSRHNGVKCTCDMCPKTFIRKSNIKNHIDSVHNRVRHACDLCQKTFTQKGHLKVHIDSIHNGITHSCDICGKIFLSKKQLEFHIDSMHKALAIEMIEKSSEKLLKRDQQQQEPTN</sequence>
<evidence type="ECO:0000256" key="2">
    <source>
        <dbReference type="ARBA" id="ARBA00022723"/>
    </source>
</evidence>
<evidence type="ECO:0000313" key="10">
    <source>
        <dbReference type="Proteomes" id="UP001627154"/>
    </source>
</evidence>
<dbReference type="InterPro" id="IPR036236">
    <property type="entry name" value="Znf_C2H2_sf"/>
</dbReference>
<accession>A0ABD2WGV2</accession>
<feature type="domain" description="C2H2-type" evidence="8">
    <location>
        <begin position="265"/>
        <end position="295"/>
    </location>
</feature>
<dbReference type="PANTHER" id="PTHR24394:SF29">
    <property type="entry name" value="MYONEURIN"/>
    <property type="match status" value="1"/>
</dbReference>
<evidence type="ECO:0000256" key="3">
    <source>
        <dbReference type="ARBA" id="ARBA00022737"/>
    </source>
</evidence>
<feature type="domain" description="C2H2-type" evidence="8">
    <location>
        <begin position="295"/>
        <end position="323"/>
    </location>
</feature>
<dbReference type="SUPFAM" id="SSF57667">
    <property type="entry name" value="beta-beta-alpha zinc fingers"/>
    <property type="match status" value="3"/>
</dbReference>
<name>A0ABD2WGV2_9HYME</name>
<proteinExistence type="predicted"/>
<evidence type="ECO:0000256" key="6">
    <source>
        <dbReference type="ARBA" id="ARBA00023242"/>
    </source>
</evidence>
<keyword evidence="6" id="KW-0539">Nucleus</keyword>
<keyword evidence="3" id="KW-0677">Repeat</keyword>
<dbReference type="EMBL" id="JBJJXI010000107">
    <property type="protein sequence ID" value="KAL3392099.1"/>
    <property type="molecule type" value="Genomic_DNA"/>
</dbReference>
<evidence type="ECO:0000256" key="7">
    <source>
        <dbReference type="PROSITE-ProRule" id="PRU00042"/>
    </source>
</evidence>
<keyword evidence="10" id="KW-1185">Reference proteome</keyword>
<keyword evidence="4 7" id="KW-0863">Zinc-finger</keyword>
<dbReference type="PROSITE" id="PS00028">
    <property type="entry name" value="ZINC_FINGER_C2H2_1"/>
    <property type="match status" value="6"/>
</dbReference>
<dbReference type="FunFam" id="3.30.160.60:FF:000100">
    <property type="entry name" value="Zinc finger 45-like"/>
    <property type="match status" value="3"/>
</dbReference>
<feature type="domain" description="C2H2-type" evidence="8">
    <location>
        <begin position="323"/>
        <end position="346"/>
    </location>
</feature>
<feature type="domain" description="C2H2-type" evidence="8">
    <location>
        <begin position="183"/>
        <end position="211"/>
    </location>
</feature>
<comment type="subcellular location">
    <subcellularLocation>
        <location evidence="1">Nucleus</location>
    </subcellularLocation>
</comment>
<dbReference type="InterPro" id="IPR013087">
    <property type="entry name" value="Znf_C2H2_type"/>
</dbReference>
<gene>
    <name evidence="9" type="ORF">TKK_013415</name>
</gene>
<keyword evidence="2" id="KW-0479">Metal-binding</keyword>
<dbReference type="Gene3D" id="3.30.160.60">
    <property type="entry name" value="Classic Zinc Finger"/>
    <property type="match status" value="5"/>
</dbReference>
<dbReference type="GO" id="GO:0008270">
    <property type="term" value="F:zinc ion binding"/>
    <property type="evidence" value="ECO:0007669"/>
    <property type="project" value="UniProtKB-KW"/>
</dbReference>
<keyword evidence="5" id="KW-0862">Zinc</keyword>
<organism evidence="9 10">
    <name type="scientific">Trichogramma kaykai</name>
    <dbReference type="NCBI Taxonomy" id="54128"/>
    <lineage>
        <taxon>Eukaryota</taxon>
        <taxon>Metazoa</taxon>
        <taxon>Ecdysozoa</taxon>
        <taxon>Arthropoda</taxon>
        <taxon>Hexapoda</taxon>
        <taxon>Insecta</taxon>
        <taxon>Pterygota</taxon>
        <taxon>Neoptera</taxon>
        <taxon>Endopterygota</taxon>
        <taxon>Hymenoptera</taxon>
        <taxon>Apocrita</taxon>
        <taxon>Proctotrupomorpha</taxon>
        <taxon>Chalcidoidea</taxon>
        <taxon>Trichogrammatidae</taxon>
        <taxon>Trichogramma</taxon>
    </lineage>
</organism>
<dbReference type="Pfam" id="PF00096">
    <property type="entry name" value="zf-C2H2"/>
    <property type="match status" value="5"/>
</dbReference>
<dbReference type="GO" id="GO:0005634">
    <property type="term" value="C:nucleus"/>
    <property type="evidence" value="ECO:0007669"/>
    <property type="project" value="UniProtKB-SubCell"/>
</dbReference>
<feature type="domain" description="C2H2-type" evidence="8">
    <location>
        <begin position="211"/>
        <end position="236"/>
    </location>
</feature>
<evidence type="ECO:0000256" key="4">
    <source>
        <dbReference type="ARBA" id="ARBA00022771"/>
    </source>
</evidence>
<evidence type="ECO:0000259" key="8">
    <source>
        <dbReference type="PROSITE" id="PS50157"/>
    </source>
</evidence>
<feature type="domain" description="C2H2-type" evidence="8">
    <location>
        <begin position="239"/>
        <end position="267"/>
    </location>
</feature>